<dbReference type="InterPro" id="IPR002347">
    <property type="entry name" value="SDR_fam"/>
</dbReference>
<dbReference type="GO" id="GO:0009688">
    <property type="term" value="P:abscisic acid biosynthetic process"/>
    <property type="evidence" value="ECO:0007669"/>
    <property type="project" value="UniProtKB-ARBA"/>
</dbReference>
<dbReference type="PANTHER" id="PTHR42760">
    <property type="entry name" value="SHORT-CHAIN DEHYDROGENASES/REDUCTASES FAMILY MEMBER"/>
    <property type="match status" value="1"/>
</dbReference>
<dbReference type="Proteomes" id="UP000091956">
    <property type="component" value="Unassembled WGS sequence"/>
</dbReference>
<dbReference type="EMBL" id="KV460247">
    <property type="protein sequence ID" value="OBT94064.1"/>
    <property type="molecule type" value="Genomic_DNA"/>
</dbReference>
<dbReference type="Pfam" id="PF13561">
    <property type="entry name" value="adh_short_C2"/>
    <property type="match status" value="1"/>
</dbReference>
<dbReference type="GeneID" id="28840557"/>
<accession>A0A1B8GE12</accession>
<proteinExistence type="inferred from homology"/>
<keyword evidence="2" id="KW-0521">NADP</keyword>
<evidence type="ECO:0000313" key="4">
    <source>
        <dbReference type="EMBL" id="OBT94064.1"/>
    </source>
</evidence>
<dbReference type="Gene3D" id="3.40.50.720">
    <property type="entry name" value="NAD(P)-binding Rossmann-like Domain"/>
    <property type="match status" value="1"/>
</dbReference>
<dbReference type="OrthoDB" id="5840532at2759"/>
<dbReference type="CDD" id="cd05233">
    <property type="entry name" value="SDR_c"/>
    <property type="match status" value="1"/>
</dbReference>
<sequence length="268" mass="28641">MSLLSGVAVITGAASGIGRATAFAFARHGINKLALLDTNIKQQEQVAAEIRTSHPSIEVLPLKLELTSTDSIISTHRAIVSSFERIDYSVNNAGTSGPLANSHEVSSLEDFRRVFEVNLIGLWTCQREQIRQMLEQEPLASTPFGPRNRGVIVNTASMLGLIGNPACTPATAYTATKHGVMGVVRGDSNVYAEKGIRINAICPGYVRTNLMEEGVGISELMAMELKKIPIGRLAESEEIAQAISYLASPMSSYMTGAGLVVDGGYTSQ</sequence>
<evidence type="ECO:0000256" key="3">
    <source>
        <dbReference type="ARBA" id="ARBA00023002"/>
    </source>
</evidence>
<organism evidence="4 5">
    <name type="scientific">Pseudogymnoascus verrucosus</name>
    <dbReference type="NCBI Taxonomy" id="342668"/>
    <lineage>
        <taxon>Eukaryota</taxon>
        <taxon>Fungi</taxon>
        <taxon>Dikarya</taxon>
        <taxon>Ascomycota</taxon>
        <taxon>Pezizomycotina</taxon>
        <taxon>Leotiomycetes</taxon>
        <taxon>Thelebolales</taxon>
        <taxon>Thelebolaceae</taxon>
        <taxon>Pseudogymnoascus</taxon>
    </lineage>
</organism>
<evidence type="ECO:0000256" key="2">
    <source>
        <dbReference type="ARBA" id="ARBA00022857"/>
    </source>
</evidence>
<dbReference type="PRINTS" id="PR00081">
    <property type="entry name" value="GDHRDH"/>
</dbReference>
<dbReference type="InterPro" id="IPR036291">
    <property type="entry name" value="NAD(P)-bd_dom_sf"/>
</dbReference>
<dbReference type="FunFam" id="3.40.50.720:FF:000084">
    <property type="entry name" value="Short-chain dehydrogenase reductase"/>
    <property type="match status" value="1"/>
</dbReference>
<reference evidence="4 5" key="1">
    <citation type="submission" date="2016-03" db="EMBL/GenBank/DDBJ databases">
        <title>Comparative genomics of Pseudogymnoascus destructans, the fungus causing white-nose syndrome of bats.</title>
        <authorList>
            <person name="Palmer J.M."/>
            <person name="Drees K.P."/>
            <person name="Foster J.T."/>
            <person name="Lindner D.L."/>
        </authorList>
    </citation>
    <scope>NUCLEOTIDE SEQUENCE [LARGE SCALE GENOMIC DNA]</scope>
    <source>
        <strain evidence="4 5">UAMH 10579</strain>
    </source>
</reference>
<dbReference type="STRING" id="342668.A0A1B8GE12"/>
<name>A0A1B8GE12_9PEZI</name>
<dbReference type="GO" id="GO:0016616">
    <property type="term" value="F:oxidoreductase activity, acting on the CH-OH group of donors, NAD or NADP as acceptor"/>
    <property type="evidence" value="ECO:0007669"/>
    <property type="project" value="TreeGrafter"/>
</dbReference>
<evidence type="ECO:0000256" key="1">
    <source>
        <dbReference type="ARBA" id="ARBA00006484"/>
    </source>
</evidence>
<comment type="similarity">
    <text evidence="1">Belongs to the short-chain dehydrogenases/reductases (SDR) family.</text>
</comment>
<keyword evidence="3" id="KW-0560">Oxidoreductase</keyword>
<evidence type="ECO:0000313" key="5">
    <source>
        <dbReference type="Proteomes" id="UP000091956"/>
    </source>
</evidence>
<dbReference type="AlphaFoldDB" id="A0A1B8GE12"/>
<dbReference type="SUPFAM" id="SSF51735">
    <property type="entry name" value="NAD(P)-binding Rossmann-fold domains"/>
    <property type="match status" value="1"/>
</dbReference>
<reference evidence="5" key="2">
    <citation type="journal article" date="2018" name="Nat. Commun.">
        <title>Extreme sensitivity to ultraviolet light in the fungal pathogen causing white-nose syndrome of bats.</title>
        <authorList>
            <person name="Palmer J.M."/>
            <person name="Drees K.P."/>
            <person name="Foster J.T."/>
            <person name="Lindner D.L."/>
        </authorList>
    </citation>
    <scope>NUCLEOTIDE SEQUENCE [LARGE SCALE GENOMIC DNA]</scope>
    <source>
        <strain evidence="5">UAMH 10579</strain>
    </source>
</reference>
<dbReference type="RefSeq" id="XP_018127797.1">
    <property type="nucleotide sequence ID" value="XM_018276606.2"/>
</dbReference>
<keyword evidence="5" id="KW-1185">Reference proteome</keyword>
<dbReference type="PRINTS" id="PR00080">
    <property type="entry name" value="SDRFAMILY"/>
</dbReference>
<dbReference type="PANTHER" id="PTHR42760:SF115">
    <property type="entry name" value="3-OXOACYL-[ACYL-CARRIER-PROTEIN] REDUCTASE FABG"/>
    <property type="match status" value="1"/>
</dbReference>
<gene>
    <name evidence="4" type="ORF">VE01_07171</name>
</gene>
<protein>
    <submittedName>
        <fullName evidence="4">Uncharacterized protein</fullName>
    </submittedName>
</protein>